<evidence type="ECO:0000256" key="2">
    <source>
        <dbReference type="ARBA" id="ARBA00017908"/>
    </source>
</evidence>
<evidence type="ECO:0000259" key="8">
    <source>
        <dbReference type="PROSITE" id="PS50006"/>
    </source>
</evidence>
<feature type="region of interest" description="Disordered" evidence="7">
    <location>
        <begin position="404"/>
        <end position="432"/>
    </location>
</feature>
<gene>
    <name evidence="10" type="ORF">EVOR1521_LOCUS14994</name>
</gene>
<sequence>MAAFDDAEAETLMLGEVPEEDGAKADDLLDLLGDGESTDTVPGVISGEPASSEPTPAADTSATAEVAPAEVAPAEVAPAEVAPAEVAPAEVARAEVPPLDAVMDPPKEEVAAAGVKRAATQTLDMGEDLLPSGDGAPVDEHTAVLASTNPATAGDIKLTADCTSVGREPCNNVVLDDPRVSGEQFRILRVPAGSEGPPWTFEVEDCSRNGTLVNKKILKAAKATLRDQDLIEVLPASKVGQAAAVCFLFHAPLAGGPPPAKKPRLSEGSKEELEGAEKAFSEATCAICQEVMHRATSVQPCMHSFCSSCLGGWLKRPGDRLPRCPICRQAVAGVGKNHSLDGMIESLLKAHPDKQRSAAALADLDGRDPLHDSGYDLAKIRGPGDPAAGLLRITVAAAAAAEAMDAESESYHHDSEDSEEEEPGHAWTAPGAVRPPCVNCGLPAWRPLRSAADAMLATPMSATAVAKSALANNSVEQEILQEWLHSRGMSLKEAILMLLADPNPEGVPAVVIRPHAPAGGAPVMLPGGVWTELAACNNCSQMILKSAVYSVRERIPNEELPARGQGRGNCWYGRGCRTQSHKRHHAERLNHICEQTRFS</sequence>
<dbReference type="SUPFAM" id="SSF57850">
    <property type="entry name" value="RING/U-box"/>
    <property type="match status" value="1"/>
</dbReference>
<evidence type="ECO:0000256" key="5">
    <source>
        <dbReference type="ARBA" id="ARBA00022833"/>
    </source>
</evidence>
<dbReference type="Proteomes" id="UP001178507">
    <property type="component" value="Unassembled WGS sequence"/>
</dbReference>
<keyword evidence="5" id="KW-0862">Zinc</keyword>
<dbReference type="Pfam" id="PF00498">
    <property type="entry name" value="FHA"/>
    <property type="match status" value="1"/>
</dbReference>
<evidence type="ECO:0000313" key="11">
    <source>
        <dbReference type="Proteomes" id="UP001178507"/>
    </source>
</evidence>
<dbReference type="InterPro" id="IPR008984">
    <property type="entry name" value="SMAD_FHA_dom_sf"/>
</dbReference>
<dbReference type="PANTHER" id="PTHR16079">
    <property type="entry name" value="UBIQUITIN LIGASE PROTEIN CHFR"/>
    <property type="match status" value="1"/>
</dbReference>
<reference evidence="10" key="1">
    <citation type="submission" date="2023-08" db="EMBL/GenBank/DDBJ databases">
        <authorList>
            <person name="Chen Y."/>
            <person name="Shah S."/>
            <person name="Dougan E. K."/>
            <person name="Thang M."/>
            <person name="Chan C."/>
        </authorList>
    </citation>
    <scope>NUCLEOTIDE SEQUENCE</scope>
</reference>
<evidence type="ECO:0000256" key="7">
    <source>
        <dbReference type="SAM" id="MobiDB-lite"/>
    </source>
</evidence>
<evidence type="ECO:0000256" key="1">
    <source>
        <dbReference type="ARBA" id="ARBA00005797"/>
    </source>
</evidence>
<keyword evidence="3" id="KW-0479">Metal-binding</keyword>
<comment type="caution">
    <text evidence="10">The sequence shown here is derived from an EMBL/GenBank/DDBJ whole genome shotgun (WGS) entry which is preliminary data.</text>
</comment>
<dbReference type="GO" id="GO:0006511">
    <property type="term" value="P:ubiquitin-dependent protein catabolic process"/>
    <property type="evidence" value="ECO:0007669"/>
    <property type="project" value="TreeGrafter"/>
</dbReference>
<dbReference type="PROSITE" id="PS50006">
    <property type="entry name" value="FHA_DOMAIN"/>
    <property type="match status" value="1"/>
</dbReference>
<dbReference type="PROSITE" id="PS50089">
    <property type="entry name" value="ZF_RING_2"/>
    <property type="match status" value="1"/>
</dbReference>
<feature type="domain" description="RING-type" evidence="9">
    <location>
        <begin position="285"/>
        <end position="328"/>
    </location>
</feature>
<protein>
    <recommendedName>
        <fullName evidence="2">E3 ubiquitin-protein ligase CHFR</fullName>
    </recommendedName>
</protein>
<dbReference type="AlphaFoldDB" id="A0AA36IKR9"/>
<evidence type="ECO:0000259" key="9">
    <source>
        <dbReference type="PROSITE" id="PS50089"/>
    </source>
</evidence>
<dbReference type="Gene3D" id="2.60.200.20">
    <property type="match status" value="1"/>
</dbReference>
<dbReference type="PANTHER" id="PTHR16079:SF4">
    <property type="entry name" value="E3 UBIQUITIN-PROTEIN LIGASE CHFR"/>
    <property type="match status" value="1"/>
</dbReference>
<keyword evidence="4 6" id="KW-0863">Zinc-finger</keyword>
<proteinExistence type="inferred from homology"/>
<dbReference type="PROSITE" id="PS00518">
    <property type="entry name" value="ZF_RING_1"/>
    <property type="match status" value="1"/>
</dbReference>
<evidence type="ECO:0000256" key="6">
    <source>
        <dbReference type="PROSITE-ProRule" id="PRU00175"/>
    </source>
</evidence>
<dbReference type="SMART" id="SM00240">
    <property type="entry name" value="FHA"/>
    <property type="match status" value="1"/>
</dbReference>
<dbReference type="Gene3D" id="3.30.40.10">
    <property type="entry name" value="Zinc/RING finger domain, C3HC4 (zinc finger)"/>
    <property type="match status" value="1"/>
</dbReference>
<dbReference type="GO" id="GO:0008270">
    <property type="term" value="F:zinc ion binding"/>
    <property type="evidence" value="ECO:0007669"/>
    <property type="project" value="UniProtKB-KW"/>
</dbReference>
<evidence type="ECO:0000256" key="4">
    <source>
        <dbReference type="ARBA" id="ARBA00022771"/>
    </source>
</evidence>
<dbReference type="InterPro" id="IPR017907">
    <property type="entry name" value="Znf_RING_CS"/>
</dbReference>
<comment type="similarity">
    <text evidence="1">Belongs to the CHFR family.</text>
</comment>
<dbReference type="InterPro" id="IPR000253">
    <property type="entry name" value="FHA_dom"/>
</dbReference>
<dbReference type="InterPro" id="IPR001841">
    <property type="entry name" value="Znf_RING"/>
</dbReference>
<name>A0AA36IKR9_9DINO</name>
<dbReference type="Pfam" id="PF13639">
    <property type="entry name" value="zf-RING_2"/>
    <property type="match status" value="1"/>
</dbReference>
<dbReference type="SUPFAM" id="SSF49879">
    <property type="entry name" value="SMAD/FHA domain"/>
    <property type="match status" value="1"/>
</dbReference>
<dbReference type="GO" id="GO:0016567">
    <property type="term" value="P:protein ubiquitination"/>
    <property type="evidence" value="ECO:0007669"/>
    <property type="project" value="TreeGrafter"/>
</dbReference>
<feature type="domain" description="FHA" evidence="8">
    <location>
        <begin position="163"/>
        <end position="218"/>
    </location>
</feature>
<keyword evidence="11" id="KW-1185">Reference proteome</keyword>
<dbReference type="GO" id="GO:0005634">
    <property type="term" value="C:nucleus"/>
    <property type="evidence" value="ECO:0007669"/>
    <property type="project" value="TreeGrafter"/>
</dbReference>
<dbReference type="InterPro" id="IPR013083">
    <property type="entry name" value="Znf_RING/FYVE/PHD"/>
</dbReference>
<evidence type="ECO:0000256" key="3">
    <source>
        <dbReference type="ARBA" id="ARBA00022723"/>
    </source>
</evidence>
<accession>A0AA36IKR9</accession>
<feature type="region of interest" description="Disordered" evidence="7">
    <location>
        <begin position="1"/>
        <end position="67"/>
    </location>
</feature>
<organism evidence="10 11">
    <name type="scientific">Effrenium voratum</name>
    <dbReference type="NCBI Taxonomy" id="2562239"/>
    <lineage>
        <taxon>Eukaryota</taxon>
        <taxon>Sar</taxon>
        <taxon>Alveolata</taxon>
        <taxon>Dinophyceae</taxon>
        <taxon>Suessiales</taxon>
        <taxon>Symbiodiniaceae</taxon>
        <taxon>Effrenium</taxon>
    </lineage>
</organism>
<dbReference type="GO" id="GO:0004842">
    <property type="term" value="F:ubiquitin-protein transferase activity"/>
    <property type="evidence" value="ECO:0007669"/>
    <property type="project" value="TreeGrafter"/>
</dbReference>
<dbReference type="SMART" id="SM00184">
    <property type="entry name" value="RING"/>
    <property type="match status" value="1"/>
</dbReference>
<feature type="compositionally biased region" description="Polar residues" evidence="7">
    <location>
        <begin position="52"/>
        <end position="63"/>
    </location>
</feature>
<dbReference type="EMBL" id="CAUJNA010001857">
    <property type="protein sequence ID" value="CAJ1389361.1"/>
    <property type="molecule type" value="Genomic_DNA"/>
</dbReference>
<evidence type="ECO:0000313" key="10">
    <source>
        <dbReference type="EMBL" id="CAJ1389361.1"/>
    </source>
</evidence>
<dbReference type="InterPro" id="IPR052256">
    <property type="entry name" value="E3_ubiquitin-ligase_CHFR"/>
</dbReference>